<evidence type="ECO:0000256" key="2">
    <source>
        <dbReference type="ARBA" id="ARBA00022448"/>
    </source>
</evidence>
<protein>
    <recommendedName>
        <fullName evidence="9">Ascorbate-specific PTS system EIIA component</fullName>
    </recommendedName>
    <alternativeName>
        <fullName evidence="10">Ascorbate-specific phosphotransferase enzyme IIA component</fullName>
    </alternativeName>
</protein>
<dbReference type="PANTHER" id="PTHR36203:SF1">
    <property type="entry name" value="ASCORBATE-SPECIFIC PTS SYSTEM EIIA COMPONENT"/>
    <property type="match status" value="1"/>
</dbReference>
<proteinExistence type="predicted"/>
<dbReference type="InterPro" id="IPR016152">
    <property type="entry name" value="PTrfase/Anion_transptr"/>
</dbReference>
<organism evidence="12 13">
    <name type="scientific">Vagococcus allomyrinae</name>
    <dbReference type="NCBI Taxonomy" id="2794353"/>
    <lineage>
        <taxon>Bacteria</taxon>
        <taxon>Bacillati</taxon>
        <taxon>Bacillota</taxon>
        <taxon>Bacilli</taxon>
        <taxon>Lactobacillales</taxon>
        <taxon>Enterococcaceae</taxon>
        <taxon>Vagococcus</taxon>
    </lineage>
</organism>
<dbReference type="EMBL" id="JAEEGA010000001">
    <property type="protein sequence ID" value="MBP1039774.1"/>
    <property type="molecule type" value="Genomic_DNA"/>
</dbReference>
<keyword evidence="2" id="KW-0813">Transport</keyword>
<dbReference type="PROSITE" id="PS51094">
    <property type="entry name" value="PTS_EIIA_TYPE_2"/>
    <property type="match status" value="1"/>
</dbReference>
<accession>A0A940P7A3</accession>
<evidence type="ECO:0000256" key="7">
    <source>
        <dbReference type="ARBA" id="ARBA00022777"/>
    </source>
</evidence>
<keyword evidence="4" id="KW-0597">Phosphoprotein</keyword>
<evidence type="ECO:0000256" key="1">
    <source>
        <dbReference type="ARBA" id="ARBA00004496"/>
    </source>
</evidence>
<dbReference type="Pfam" id="PF00359">
    <property type="entry name" value="PTS_EIIA_2"/>
    <property type="match status" value="1"/>
</dbReference>
<dbReference type="InterPro" id="IPR002178">
    <property type="entry name" value="PTS_EIIA_type-2_dom"/>
</dbReference>
<comment type="subcellular location">
    <subcellularLocation>
        <location evidence="1">Cytoplasm</location>
    </subcellularLocation>
</comment>
<keyword evidence="3" id="KW-0963">Cytoplasm</keyword>
<comment type="caution">
    <text evidence="12">The sequence shown here is derived from an EMBL/GenBank/DDBJ whole genome shotgun (WGS) entry which is preliminary data.</text>
</comment>
<dbReference type="GO" id="GO:0005737">
    <property type="term" value="C:cytoplasm"/>
    <property type="evidence" value="ECO:0007669"/>
    <property type="project" value="UniProtKB-SubCell"/>
</dbReference>
<dbReference type="CDD" id="cd00211">
    <property type="entry name" value="PTS_IIA_fru"/>
    <property type="match status" value="1"/>
</dbReference>
<keyword evidence="6" id="KW-0598">Phosphotransferase system</keyword>
<dbReference type="RefSeq" id="WP_209524662.1">
    <property type="nucleotide sequence ID" value="NZ_JAEEGA010000001.1"/>
</dbReference>
<dbReference type="Proteomes" id="UP000674938">
    <property type="component" value="Unassembled WGS sequence"/>
</dbReference>
<keyword evidence="7" id="KW-0418">Kinase</keyword>
<evidence type="ECO:0000256" key="9">
    <source>
        <dbReference type="ARBA" id="ARBA00041175"/>
    </source>
</evidence>
<comment type="function">
    <text evidence="8">The phosphoenolpyruvate-dependent sugar phosphotransferase system (sugar PTS), a major carbohydrate active transport system, catalyzes the phosphorylation of incoming sugar substrates concomitantly with their translocation across the cell membrane. The enzyme II UlaABC PTS system is involved in ascorbate transport.</text>
</comment>
<reference evidence="12" key="1">
    <citation type="submission" date="2020-12" db="EMBL/GenBank/DDBJ databases">
        <title>Vagococcus allomyrinae sp. nov. and Enterococcus lavae sp. nov., isolated from the larvae of Allomyrina dichotoma.</title>
        <authorList>
            <person name="Lee S.D."/>
        </authorList>
    </citation>
    <scope>NUCLEOTIDE SEQUENCE</scope>
    <source>
        <strain evidence="12">BWB3-3</strain>
    </source>
</reference>
<evidence type="ECO:0000256" key="3">
    <source>
        <dbReference type="ARBA" id="ARBA00022490"/>
    </source>
</evidence>
<dbReference type="InterPro" id="IPR051351">
    <property type="entry name" value="Ascorbate-PTS_EIIA_comp"/>
</dbReference>
<dbReference type="SUPFAM" id="SSF55804">
    <property type="entry name" value="Phoshotransferase/anion transport protein"/>
    <property type="match status" value="1"/>
</dbReference>
<evidence type="ECO:0000259" key="11">
    <source>
        <dbReference type="PROSITE" id="PS51094"/>
    </source>
</evidence>
<evidence type="ECO:0000256" key="5">
    <source>
        <dbReference type="ARBA" id="ARBA00022679"/>
    </source>
</evidence>
<feature type="domain" description="PTS EIIA type-2" evidence="11">
    <location>
        <begin position="4"/>
        <end position="147"/>
    </location>
</feature>
<keyword evidence="12" id="KW-0762">Sugar transport</keyword>
<dbReference type="GO" id="GO:0016301">
    <property type="term" value="F:kinase activity"/>
    <property type="evidence" value="ECO:0007669"/>
    <property type="project" value="UniProtKB-KW"/>
</dbReference>
<keyword evidence="13" id="KW-1185">Reference proteome</keyword>
<dbReference type="AlphaFoldDB" id="A0A940P7A3"/>
<evidence type="ECO:0000256" key="10">
    <source>
        <dbReference type="ARBA" id="ARBA00042072"/>
    </source>
</evidence>
<dbReference type="Gene3D" id="3.40.930.10">
    <property type="entry name" value="Mannitol-specific EII, Chain A"/>
    <property type="match status" value="1"/>
</dbReference>
<sequence>MLSKMIKEEFIQLNIEVTDWEEAIRQSATPLLTGNKITAEYIEKIIEISRTIGPYIVITKHVALPHAPVENGALAPAMGITTLKTPVVSGNQTNDPVKYLFCMSANDSESHLQGMAELVELLSNDEFYRMLDTAKSAKDILAYISAKETN</sequence>
<name>A0A940P7A3_9ENTE</name>
<dbReference type="GO" id="GO:0009401">
    <property type="term" value="P:phosphoenolpyruvate-dependent sugar phosphotransferase system"/>
    <property type="evidence" value="ECO:0007669"/>
    <property type="project" value="UniProtKB-KW"/>
</dbReference>
<gene>
    <name evidence="12" type="ORF">I6N95_02005</name>
</gene>
<evidence type="ECO:0000256" key="8">
    <source>
        <dbReference type="ARBA" id="ARBA00037387"/>
    </source>
</evidence>
<dbReference type="PANTHER" id="PTHR36203">
    <property type="entry name" value="ASCORBATE-SPECIFIC PTS SYSTEM EIIA COMPONENT"/>
    <property type="match status" value="1"/>
</dbReference>
<evidence type="ECO:0000256" key="6">
    <source>
        <dbReference type="ARBA" id="ARBA00022683"/>
    </source>
</evidence>
<keyword evidence="5" id="KW-0808">Transferase</keyword>
<evidence type="ECO:0000313" key="12">
    <source>
        <dbReference type="EMBL" id="MBP1039774.1"/>
    </source>
</evidence>
<evidence type="ECO:0000256" key="4">
    <source>
        <dbReference type="ARBA" id="ARBA00022553"/>
    </source>
</evidence>
<evidence type="ECO:0000313" key="13">
    <source>
        <dbReference type="Proteomes" id="UP000674938"/>
    </source>
</evidence>